<reference evidence="8" key="1">
    <citation type="submission" date="2023-08" db="EMBL/GenBank/DDBJ databases">
        <authorList>
            <person name="Audoor S."/>
            <person name="Bilcke G."/>
        </authorList>
    </citation>
    <scope>NUCLEOTIDE SEQUENCE</scope>
</reference>
<dbReference type="PROSITE" id="PS50059">
    <property type="entry name" value="FKBP_PPIASE"/>
    <property type="match status" value="1"/>
</dbReference>
<dbReference type="SUPFAM" id="SSF54534">
    <property type="entry name" value="FKBP-like"/>
    <property type="match status" value="1"/>
</dbReference>
<name>A0AAD2G009_9STRA</name>
<evidence type="ECO:0000256" key="6">
    <source>
        <dbReference type="SAM" id="SignalP"/>
    </source>
</evidence>
<dbReference type="EMBL" id="CAKOGP040001980">
    <property type="protein sequence ID" value="CAJ1958780.1"/>
    <property type="molecule type" value="Genomic_DNA"/>
</dbReference>
<dbReference type="Pfam" id="PF00254">
    <property type="entry name" value="FKBP_C"/>
    <property type="match status" value="1"/>
</dbReference>
<organism evidence="8 9">
    <name type="scientific">Cylindrotheca closterium</name>
    <dbReference type="NCBI Taxonomy" id="2856"/>
    <lineage>
        <taxon>Eukaryota</taxon>
        <taxon>Sar</taxon>
        <taxon>Stramenopiles</taxon>
        <taxon>Ochrophyta</taxon>
        <taxon>Bacillariophyta</taxon>
        <taxon>Bacillariophyceae</taxon>
        <taxon>Bacillariophycidae</taxon>
        <taxon>Bacillariales</taxon>
        <taxon>Bacillariaceae</taxon>
        <taxon>Cylindrotheca</taxon>
    </lineage>
</organism>
<feature type="domain" description="PPIase FKBP-type" evidence="7">
    <location>
        <begin position="118"/>
        <end position="182"/>
    </location>
</feature>
<keyword evidence="6" id="KW-0732">Signal</keyword>
<proteinExistence type="predicted"/>
<evidence type="ECO:0000313" key="9">
    <source>
        <dbReference type="Proteomes" id="UP001295423"/>
    </source>
</evidence>
<evidence type="ECO:0000313" key="8">
    <source>
        <dbReference type="EMBL" id="CAJ1958780.1"/>
    </source>
</evidence>
<evidence type="ECO:0000256" key="4">
    <source>
        <dbReference type="ARBA" id="ARBA00023235"/>
    </source>
</evidence>
<feature type="chain" id="PRO_5042244539" description="peptidylprolyl isomerase" evidence="6">
    <location>
        <begin position="17"/>
        <end position="229"/>
    </location>
</feature>
<sequence>MKVLVLSLVFCSLCSGFVQINDASSSRNFALGQENANLDEARRQVLSQTLAIGTMAILPTISNAADSKALSEEYRQGTAALGDMDDQAPVPREAYKKLSSGVIYADLRPGNGEEVKEGSRVNLQWVLRKSNGYFVDSSEVNGSVPFIFTVGDGSAIKGVDEGMRGMRAGGVRRLLIPPSLAYVDGLEDGKPGPLPVGFGPRQQMRRVQNARKDVPGEYVYIEVQVTRVR</sequence>
<dbReference type="EC" id="5.2.1.8" evidence="2 5"/>
<dbReference type="InterPro" id="IPR001179">
    <property type="entry name" value="PPIase_FKBP_dom"/>
</dbReference>
<dbReference type="AlphaFoldDB" id="A0AAD2G009"/>
<evidence type="ECO:0000256" key="1">
    <source>
        <dbReference type="ARBA" id="ARBA00000971"/>
    </source>
</evidence>
<keyword evidence="3 5" id="KW-0697">Rotamase</keyword>
<keyword evidence="4 5" id="KW-0413">Isomerase</keyword>
<gene>
    <name evidence="8" type="ORF">CYCCA115_LOCUS17347</name>
</gene>
<dbReference type="Proteomes" id="UP001295423">
    <property type="component" value="Unassembled WGS sequence"/>
</dbReference>
<protein>
    <recommendedName>
        <fullName evidence="2 5">peptidylprolyl isomerase</fullName>
        <ecNumber evidence="2 5">5.2.1.8</ecNumber>
    </recommendedName>
</protein>
<comment type="caution">
    <text evidence="8">The sequence shown here is derived from an EMBL/GenBank/DDBJ whole genome shotgun (WGS) entry which is preliminary data.</text>
</comment>
<feature type="signal peptide" evidence="6">
    <location>
        <begin position="1"/>
        <end position="16"/>
    </location>
</feature>
<dbReference type="InterPro" id="IPR046357">
    <property type="entry name" value="PPIase_dom_sf"/>
</dbReference>
<dbReference type="PANTHER" id="PTHR43811">
    <property type="entry name" value="FKBP-TYPE PEPTIDYL-PROLYL CIS-TRANS ISOMERASE FKPA"/>
    <property type="match status" value="1"/>
</dbReference>
<evidence type="ECO:0000256" key="2">
    <source>
        <dbReference type="ARBA" id="ARBA00013194"/>
    </source>
</evidence>
<dbReference type="PANTHER" id="PTHR43811:SF26">
    <property type="entry name" value="PEPTIDYL-PROLYL CIS-TRANS ISOMERASE FKBP16-1, CHLOROPLASTIC"/>
    <property type="match status" value="1"/>
</dbReference>
<comment type="catalytic activity">
    <reaction evidence="1 5">
        <text>[protein]-peptidylproline (omega=180) = [protein]-peptidylproline (omega=0)</text>
        <dbReference type="Rhea" id="RHEA:16237"/>
        <dbReference type="Rhea" id="RHEA-COMP:10747"/>
        <dbReference type="Rhea" id="RHEA-COMP:10748"/>
        <dbReference type="ChEBI" id="CHEBI:83833"/>
        <dbReference type="ChEBI" id="CHEBI:83834"/>
        <dbReference type="EC" id="5.2.1.8"/>
    </reaction>
</comment>
<evidence type="ECO:0000259" key="7">
    <source>
        <dbReference type="PROSITE" id="PS50059"/>
    </source>
</evidence>
<accession>A0AAD2G009</accession>
<evidence type="ECO:0000256" key="5">
    <source>
        <dbReference type="PROSITE-ProRule" id="PRU00277"/>
    </source>
</evidence>
<keyword evidence="9" id="KW-1185">Reference proteome</keyword>
<evidence type="ECO:0000256" key="3">
    <source>
        <dbReference type="ARBA" id="ARBA00023110"/>
    </source>
</evidence>
<dbReference type="GO" id="GO:0003755">
    <property type="term" value="F:peptidyl-prolyl cis-trans isomerase activity"/>
    <property type="evidence" value="ECO:0007669"/>
    <property type="project" value="UniProtKB-KW"/>
</dbReference>
<dbReference type="Gene3D" id="3.10.50.40">
    <property type="match status" value="1"/>
</dbReference>